<dbReference type="RefSeq" id="WP_053602722.1">
    <property type="nucleotide sequence ID" value="NZ_CP012600.1"/>
</dbReference>
<dbReference type="Pfam" id="PF05949">
    <property type="entry name" value="DUF881"/>
    <property type="match status" value="1"/>
</dbReference>
<dbReference type="EMBL" id="CP012600">
    <property type="protein sequence ID" value="ALC80971.1"/>
    <property type="molecule type" value="Genomic_DNA"/>
</dbReference>
<gene>
    <name evidence="2" type="ORF">AM592_04735</name>
</gene>
<dbReference type="OrthoDB" id="2439649at2"/>
<dbReference type="PANTHER" id="PTHR37313:SF2">
    <property type="entry name" value="UPF0749 PROTEIN YLXX"/>
    <property type="match status" value="1"/>
</dbReference>
<evidence type="ECO:0000313" key="2">
    <source>
        <dbReference type="EMBL" id="ALC80971.1"/>
    </source>
</evidence>
<dbReference type="Proteomes" id="UP000067625">
    <property type="component" value="Chromosome"/>
</dbReference>
<protein>
    <recommendedName>
        <fullName evidence="4">NgoFVII family restriction endonuclease</fullName>
    </recommendedName>
</protein>
<reference evidence="3" key="1">
    <citation type="submission" date="2015-08" db="EMBL/GenBank/DDBJ databases">
        <title>Genome sequencing project for genomic taxonomy and phylogenomics of Bacillus-like bacteria.</title>
        <authorList>
            <person name="Liu B."/>
            <person name="Wang J."/>
            <person name="Zhu Y."/>
            <person name="Liu G."/>
            <person name="Chen Q."/>
            <person name="Chen Z."/>
            <person name="Lan J."/>
            <person name="Che J."/>
            <person name="Ge C."/>
            <person name="Shi H."/>
            <person name="Pan Z."/>
            <person name="Liu X."/>
        </authorList>
    </citation>
    <scope>NUCLEOTIDE SEQUENCE [LARGE SCALE GENOMIC DNA]</scope>
    <source>
        <strain evidence="3">FJAT-4402</strain>
    </source>
</reference>
<dbReference type="AlphaFoldDB" id="A0A0M4FPR3"/>
<evidence type="ECO:0000313" key="3">
    <source>
        <dbReference type="Proteomes" id="UP000067625"/>
    </source>
</evidence>
<keyword evidence="3" id="KW-1185">Reference proteome</keyword>
<evidence type="ECO:0008006" key="4">
    <source>
        <dbReference type="Google" id="ProtNLM"/>
    </source>
</evidence>
<reference evidence="2 3" key="2">
    <citation type="journal article" date="2016" name="Int. J. Syst. Evol. Microbiol.">
        <title>Bacillus gobiensis sp. nov., isolated from a soil sample.</title>
        <authorList>
            <person name="Liu B."/>
            <person name="Liu G.H."/>
            <person name="Cetin S."/>
            <person name="Schumann P."/>
            <person name="Pan Z.Z."/>
            <person name="Chen Q.Q."/>
        </authorList>
    </citation>
    <scope>NUCLEOTIDE SEQUENCE [LARGE SCALE GENOMIC DNA]</scope>
    <source>
        <strain evidence="2 3">FJAT-4402</strain>
    </source>
</reference>
<dbReference type="PANTHER" id="PTHR37313">
    <property type="entry name" value="UPF0749 PROTEIN RV1825"/>
    <property type="match status" value="1"/>
</dbReference>
<sequence length="241" mass="27399">MKNKNRMISFSILFAVFGFMLSLRLNHSQEQHVRDTRDEWEIRQDLNEAQQSQLDMLSEISKYDELLSTYQKEEQASQEQAILHTLKNLKEKSGMAEVTGNGIIITISPLFSDEWTGEAVTSPPPDLLKKLINELNSYEAEEISINDQRIINTSVIRDINGITKIDGISINEYPLIMKVIGKNADKLYSRVTASDLDDLFAGENLDLQVEKPEKSVEIKAFEDSINVRYLEPLTEEDGGKS</sequence>
<dbReference type="InterPro" id="IPR010273">
    <property type="entry name" value="DUF881"/>
</dbReference>
<organism evidence="2 3">
    <name type="scientific">Bacillus gobiensis</name>
    <dbReference type="NCBI Taxonomy" id="1441095"/>
    <lineage>
        <taxon>Bacteria</taxon>
        <taxon>Bacillati</taxon>
        <taxon>Bacillota</taxon>
        <taxon>Bacilli</taxon>
        <taxon>Bacillales</taxon>
        <taxon>Bacillaceae</taxon>
        <taxon>Bacillus</taxon>
    </lineage>
</organism>
<accession>A0A0M4FPR3</accession>
<name>A0A0M4FPR3_9BACI</name>
<dbReference type="PATRIC" id="fig|1441095.3.peg.1040"/>
<dbReference type="STRING" id="1441095.AM592_04735"/>
<dbReference type="Gene3D" id="3.30.70.1880">
    <property type="entry name" value="Protein of unknown function DUF881"/>
    <property type="match status" value="1"/>
</dbReference>
<evidence type="ECO:0000256" key="1">
    <source>
        <dbReference type="ARBA" id="ARBA00009108"/>
    </source>
</evidence>
<proteinExistence type="inferred from homology"/>
<comment type="similarity">
    <text evidence="1">Belongs to the UPF0749 family.</text>
</comment>